<accession>A0ABS4KRR9</accession>
<sequence length="1086" mass="128216">MQQRQIKIYSFGRKNIIDGVISAENLEGNIITLTESFLTFAYECYKNEKLEDGQLIDEIIKVMLPASEEDAKAEWDNGLTFNDKKYYAWFATTSGMKKENWGKCETIFLREDFCDFGKEFEELISLGKFKEIEESKEKICINKDVLSRLSLGVSNCYMAGDMPDIIVLPQPKFHIVKDYKTVEKFKEKVKDKNDEERERVNYNLIDYHFDDDIDVFDGGAIATPKVFRQIEKELNINYYIEFAIIRGYGIGIKGMITKFDILKYLCVFYKENTDFCKKENDKYYLKDMWNEWQEVTDNTMLLNESMVKLAKYYKVDNGENMATYKKRIAAVDEKYKGIINKLYVTKFNKKDEDIEEYRRLNYQLLTALALSKNDYVDLIKEDIKTYRKILKPFQKTSEKEEWTINIDAIRLFFKNIIKGIKNDDEESEEFQEEAKNITNNVVNKCEELLNISEEFVNLKFVKNNLAKLIEKKCRELAVGKVTAKAKYQYIAVDPISYMNYAMYRDQKDNGLKEGEFYSFDYDDEDIRTIARNPLCAYSEIHNVKFVRNAFFDNYLSHCRELIYFNQKSDILALMSSADTDGDACTVIDSDIIRNAVLVPQDGKYFINTDDGHKELMEYNYDNRFYATYRASGNLIGSIALKSARINSDSQQTYDYYDTVNNKFNLYERFDEKQKEAKDIYEKEKNEKLESGEWITTYKASEQHKKFIKQRFYDNEKDIYIVLYNAMVSIDAPKTLYFPSKADMEIINNKYGRKAWFLQYKENKENVDIKNYSYTFGLLDEITYVIKYKLLNEINSIVTKFDNKSDLIQEKLINADYIIEEYNSCVQDITAMYNNYTEERKNINSECYKKERKETRYRDEMIENACWGQWEEDDYEAKIASFKKEKYKQYKEVDAKYIVKADEILNNYNIATIANAIGNMKNCTEDFIINLFYPVFEYLNGKLQSDRYVYMKSLDGDITYLYEKYKKIKLEAIDNSSIVKNLHLEEKKRLKVIDVKCDVRARILDSEVIALIQSELKNNGQISFDIKIIDNKVILLKNEKQMLEVFDDWIQINEYNLLKCSSIKFEILVDVAKTKKSLKLTATEIII</sequence>
<name>A0ABS4KRR9_9CLOT</name>
<dbReference type="EMBL" id="JAGGLM010000006">
    <property type="protein sequence ID" value="MBP2032728.1"/>
    <property type="molecule type" value="Genomic_DNA"/>
</dbReference>
<proteinExistence type="predicted"/>
<protein>
    <submittedName>
        <fullName evidence="1">Uncharacterized protein</fullName>
    </submittedName>
</protein>
<comment type="caution">
    <text evidence="1">The sequence shown here is derived from an EMBL/GenBank/DDBJ whole genome shotgun (WGS) entry which is preliminary data.</text>
</comment>
<gene>
    <name evidence="1" type="ORF">J2Z42_001402</name>
</gene>
<dbReference type="Proteomes" id="UP001519307">
    <property type="component" value="Unassembled WGS sequence"/>
</dbReference>
<dbReference type="RefSeq" id="WP_209701898.1">
    <property type="nucleotide sequence ID" value="NZ_JAGGLM010000006.1"/>
</dbReference>
<organism evidence="1 2">
    <name type="scientific">Clostridium algifaecis</name>
    <dbReference type="NCBI Taxonomy" id="1472040"/>
    <lineage>
        <taxon>Bacteria</taxon>
        <taxon>Bacillati</taxon>
        <taxon>Bacillota</taxon>
        <taxon>Clostridia</taxon>
        <taxon>Eubacteriales</taxon>
        <taxon>Clostridiaceae</taxon>
        <taxon>Clostridium</taxon>
    </lineage>
</organism>
<evidence type="ECO:0000313" key="1">
    <source>
        <dbReference type="EMBL" id="MBP2032728.1"/>
    </source>
</evidence>
<keyword evidence="2" id="KW-1185">Reference proteome</keyword>
<reference evidence="1 2" key="1">
    <citation type="submission" date="2021-03" db="EMBL/GenBank/DDBJ databases">
        <title>Genomic Encyclopedia of Type Strains, Phase IV (KMG-IV): sequencing the most valuable type-strain genomes for metagenomic binning, comparative biology and taxonomic classification.</title>
        <authorList>
            <person name="Goeker M."/>
        </authorList>
    </citation>
    <scope>NUCLEOTIDE SEQUENCE [LARGE SCALE GENOMIC DNA]</scope>
    <source>
        <strain evidence="1 2">DSM 28783</strain>
    </source>
</reference>
<evidence type="ECO:0000313" key="2">
    <source>
        <dbReference type="Proteomes" id="UP001519307"/>
    </source>
</evidence>